<comment type="caution">
    <text evidence="2">The sequence shown here is derived from an EMBL/GenBank/DDBJ whole genome shotgun (WGS) entry which is preliminary data.</text>
</comment>
<dbReference type="RefSeq" id="WP_191142200.1">
    <property type="nucleotide sequence ID" value="NZ_JACXAH010000014.1"/>
</dbReference>
<evidence type="ECO:0000259" key="1">
    <source>
        <dbReference type="Pfam" id="PF15534"/>
    </source>
</evidence>
<accession>A0A926NG06</accession>
<dbReference type="Pfam" id="PF15534">
    <property type="entry name" value="Ntox35"/>
    <property type="match status" value="1"/>
</dbReference>
<dbReference type="EMBL" id="JACXAH010000014">
    <property type="protein sequence ID" value="MBD1372879.1"/>
    <property type="molecule type" value="Genomic_DNA"/>
</dbReference>
<reference evidence="2" key="1">
    <citation type="submission" date="2020-09" db="EMBL/GenBank/DDBJ databases">
        <title>A novel bacterium of genus Hazenella, isolated from South China Sea.</title>
        <authorList>
            <person name="Huang H."/>
            <person name="Mo K."/>
            <person name="Hu Y."/>
        </authorList>
    </citation>
    <scope>NUCLEOTIDE SEQUENCE</scope>
    <source>
        <strain evidence="2">IB182357</strain>
    </source>
</reference>
<evidence type="ECO:0000313" key="2">
    <source>
        <dbReference type="EMBL" id="MBD1372879.1"/>
    </source>
</evidence>
<organism evidence="2 3">
    <name type="scientific">Polycladospora coralii</name>
    <dbReference type="NCBI Taxonomy" id="2771432"/>
    <lineage>
        <taxon>Bacteria</taxon>
        <taxon>Bacillati</taxon>
        <taxon>Bacillota</taxon>
        <taxon>Bacilli</taxon>
        <taxon>Bacillales</taxon>
        <taxon>Thermoactinomycetaceae</taxon>
        <taxon>Polycladospora</taxon>
    </lineage>
</organism>
<name>A0A926NG06_9BACL</name>
<evidence type="ECO:0000313" key="3">
    <source>
        <dbReference type="Proteomes" id="UP000661691"/>
    </source>
</evidence>
<sequence>MSADDILAKEDRQPHIFSDQHKKDGIMEFGDSERDIVNKLLRIIHDVDGAGFSKEGFNVVQTTISGKDAQINFFIKNGELLSIDGIHGHSTRSAKNAIGHPGLP</sequence>
<keyword evidence="3" id="KW-1185">Reference proteome</keyword>
<dbReference type="AlphaFoldDB" id="A0A926NG06"/>
<protein>
    <recommendedName>
        <fullName evidence="1">Bacterial toxin 35 domain-containing protein</fullName>
    </recommendedName>
</protein>
<gene>
    <name evidence="2" type="ORF">IC620_10980</name>
</gene>
<dbReference type="Proteomes" id="UP000661691">
    <property type="component" value="Unassembled WGS sequence"/>
</dbReference>
<dbReference type="InterPro" id="IPR029109">
    <property type="entry name" value="Ntox35"/>
</dbReference>
<feature type="domain" description="Bacterial toxin 35" evidence="1">
    <location>
        <begin position="9"/>
        <end position="85"/>
    </location>
</feature>
<proteinExistence type="predicted"/>